<evidence type="ECO:0000313" key="2">
    <source>
        <dbReference type="EnsemblPlants" id="AUR62044078-RA:cds"/>
    </source>
</evidence>
<protein>
    <recommendedName>
        <fullName evidence="4">DDE Tnp4 domain-containing protein</fullName>
    </recommendedName>
</protein>
<feature type="compositionally biased region" description="Basic and acidic residues" evidence="1">
    <location>
        <begin position="133"/>
        <end position="164"/>
    </location>
</feature>
<organism evidence="2 3">
    <name type="scientific">Chenopodium quinoa</name>
    <name type="common">Quinoa</name>
    <dbReference type="NCBI Taxonomy" id="63459"/>
    <lineage>
        <taxon>Eukaryota</taxon>
        <taxon>Viridiplantae</taxon>
        <taxon>Streptophyta</taxon>
        <taxon>Embryophyta</taxon>
        <taxon>Tracheophyta</taxon>
        <taxon>Spermatophyta</taxon>
        <taxon>Magnoliopsida</taxon>
        <taxon>eudicotyledons</taxon>
        <taxon>Gunneridae</taxon>
        <taxon>Pentapetalae</taxon>
        <taxon>Caryophyllales</taxon>
        <taxon>Chenopodiaceae</taxon>
        <taxon>Chenopodioideae</taxon>
        <taxon>Atripliceae</taxon>
        <taxon>Chenopodium</taxon>
    </lineage>
</organism>
<dbReference type="Gramene" id="AUR62044078-RA">
    <property type="protein sequence ID" value="AUR62044078-RA:cds"/>
    <property type="gene ID" value="AUR62044078"/>
</dbReference>
<dbReference type="EnsemblPlants" id="AUR62044078-RA">
    <property type="protein sequence ID" value="AUR62044078-RA:cds"/>
    <property type="gene ID" value="AUR62044078"/>
</dbReference>
<evidence type="ECO:0000313" key="3">
    <source>
        <dbReference type="Proteomes" id="UP000596660"/>
    </source>
</evidence>
<dbReference type="PANTHER" id="PTHR22930">
    <property type="match status" value="1"/>
</dbReference>
<evidence type="ECO:0008006" key="4">
    <source>
        <dbReference type="Google" id="ProtNLM"/>
    </source>
</evidence>
<reference evidence="2" key="2">
    <citation type="submission" date="2021-03" db="UniProtKB">
        <authorList>
            <consortium name="EnsemblPlants"/>
        </authorList>
    </citation>
    <scope>IDENTIFICATION</scope>
</reference>
<dbReference type="PANTHER" id="PTHR22930:SF293">
    <property type="entry name" value="PROTEIN ALP1-LIKE"/>
    <property type="match status" value="1"/>
</dbReference>
<name>A0A803ND87_CHEQI</name>
<dbReference type="InterPro" id="IPR045249">
    <property type="entry name" value="HARBI1-like"/>
</dbReference>
<keyword evidence="3" id="KW-1185">Reference proteome</keyword>
<dbReference type="Proteomes" id="UP000596660">
    <property type="component" value="Unplaced"/>
</dbReference>
<evidence type="ECO:0000256" key="1">
    <source>
        <dbReference type="SAM" id="MobiDB-lite"/>
    </source>
</evidence>
<accession>A0A803ND87</accession>
<feature type="region of interest" description="Disordered" evidence="1">
    <location>
        <begin position="127"/>
        <end position="167"/>
    </location>
</feature>
<reference evidence="2" key="1">
    <citation type="journal article" date="2017" name="Nature">
        <title>The genome of Chenopodium quinoa.</title>
        <authorList>
            <person name="Jarvis D.E."/>
            <person name="Ho Y.S."/>
            <person name="Lightfoot D.J."/>
            <person name="Schmoeckel S.M."/>
            <person name="Li B."/>
            <person name="Borm T.J.A."/>
            <person name="Ohyanagi H."/>
            <person name="Mineta K."/>
            <person name="Michell C.T."/>
            <person name="Saber N."/>
            <person name="Kharbatia N.M."/>
            <person name="Rupper R.R."/>
            <person name="Sharp A.R."/>
            <person name="Dally N."/>
            <person name="Boughton B.A."/>
            <person name="Woo Y.H."/>
            <person name="Gao G."/>
            <person name="Schijlen E.G.W.M."/>
            <person name="Guo X."/>
            <person name="Momin A.A."/>
            <person name="Negrao S."/>
            <person name="Al-Babili S."/>
            <person name="Gehring C."/>
            <person name="Roessner U."/>
            <person name="Jung C."/>
            <person name="Murphy K."/>
            <person name="Arold S.T."/>
            <person name="Gojobori T."/>
            <person name="van der Linden C.G."/>
            <person name="van Loo E.N."/>
            <person name="Jellen E.N."/>
            <person name="Maughan P.J."/>
            <person name="Tester M."/>
        </authorList>
    </citation>
    <scope>NUCLEOTIDE SEQUENCE [LARGE SCALE GENOMIC DNA]</scope>
    <source>
        <strain evidence="2">cv. PI 614886</strain>
    </source>
</reference>
<proteinExistence type="predicted"/>
<dbReference type="AlphaFoldDB" id="A0A803ND87"/>
<sequence length="232" mass="26781">MQLIYFLPGWEGSAADCRVLKDAISRRHPVKVPRGNYYLVDSSYTNGEGFLAPYRGQRYHLKEWKEGYQPTTLEYFNMKHSCARNSHKESKGLYRKPFPLFDDLEEVFAKDRATGVKDDQVMNVQDITQDDATSSKKSIEVSSTNHDDVLTEGSSKRTIDEGSSKKPTMKNLRITNKEIQNFQKNLESMMGNMLENSNAQIDKLMTKDEIVILRDLVDDDEKYDFLTMILKK</sequence>